<dbReference type="InterPro" id="IPR011009">
    <property type="entry name" value="Kinase-like_dom_sf"/>
</dbReference>
<comment type="caution">
    <text evidence="3">The sequence shown here is derived from an EMBL/GenBank/DDBJ whole genome shotgun (WGS) entry which is preliminary data.</text>
</comment>
<sequence>MEKFPDGTPHQTATREHVAVDHVSPRSEVLITTLRGSTTAPLAQYSDTPISHARLSSNVSFSSSHAYEEQQAFDLAAKELTGKCRLLKPAAFLKQHFAGPDCAHEPFHPAALKTLVNASSEVDYYEPLIQHFQHVLQEDWKLVDTHNHEDPDSGFFFAHCVKPDISCYSGQRPSNGNLCRACDMELFIEVKIRPQDDPFSDRDPTAPERNTVSGRSSRGQVIAYLNAMMASQYRTQSFGVLILKDGCRLLRLTRSGVDATTIFDYTVEDYLHLFLFRFSRATSRDRGHDTTFRPLCGALGDSLTPELIIRAREQLAVETAPLWAVDVENTTFIVHKPMTKSHYFPVGRATRVFIAYDTRRGKRCLLKDTWRVVGYHPEGEVYGLLAEAQVEHVPRKIAAGDVGHECGAGYGGSIRHHVHYRIVLNVVGRPLARFESTHSLVMCVAHALKAHEQAFTLTTQRIEHRDISPGNIIVVRRPDGTDEGMLIDWELAKYSTDDPQRAYERTGTTQFLAAHLFDVNPPPRSIADDIESFVLVLIWMALNYAPSDMPPESRGTFLAAFDSREAEARRLFWFGAYPVITTRYQLKSEPFRVFLADMAAKLGSKYSVSAQEMNDHAWISQHMAIALANTQWMNAQDPGRQQPILRGVAGEKRRLTISQYQMLNLKRPRTVEPEGEVQTGRDEDQASASENELPLFASADNRAAHDRGSTGVLVHESVSQ</sequence>
<feature type="compositionally biased region" description="Basic and acidic residues" evidence="1">
    <location>
        <begin position="13"/>
        <end position="22"/>
    </location>
</feature>
<feature type="domain" description="Protein kinase" evidence="2">
    <location>
        <begin position="207"/>
        <end position="619"/>
    </location>
</feature>
<evidence type="ECO:0000259" key="2">
    <source>
        <dbReference type="PROSITE" id="PS50011"/>
    </source>
</evidence>
<dbReference type="GO" id="GO:0004672">
    <property type="term" value="F:protein kinase activity"/>
    <property type="evidence" value="ECO:0007669"/>
    <property type="project" value="InterPro"/>
</dbReference>
<dbReference type="Proteomes" id="UP001362999">
    <property type="component" value="Unassembled WGS sequence"/>
</dbReference>
<proteinExistence type="predicted"/>
<evidence type="ECO:0000256" key="1">
    <source>
        <dbReference type="SAM" id="MobiDB-lite"/>
    </source>
</evidence>
<dbReference type="PROSITE" id="PS50011">
    <property type="entry name" value="PROTEIN_KINASE_DOM"/>
    <property type="match status" value="1"/>
</dbReference>
<dbReference type="AlphaFoldDB" id="A0AAV9ZFY5"/>
<dbReference type="InterPro" id="IPR040976">
    <property type="entry name" value="Pkinase_fungal"/>
</dbReference>
<feature type="region of interest" description="Disordered" evidence="1">
    <location>
        <begin position="195"/>
        <end position="215"/>
    </location>
</feature>
<evidence type="ECO:0000313" key="3">
    <source>
        <dbReference type="EMBL" id="KAK6981372.1"/>
    </source>
</evidence>
<feature type="region of interest" description="Disordered" evidence="1">
    <location>
        <begin position="667"/>
        <end position="720"/>
    </location>
</feature>
<keyword evidence="4" id="KW-1185">Reference proteome</keyword>
<dbReference type="Gene3D" id="1.10.510.10">
    <property type="entry name" value="Transferase(Phosphotransferase) domain 1"/>
    <property type="match status" value="1"/>
</dbReference>
<organism evidence="3 4">
    <name type="scientific">Favolaschia claudopus</name>
    <dbReference type="NCBI Taxonomy" id="2862362"/>
    <lineage>
        <taxon>Eukaryota</taxon>
        <taxon>Fungi</taxon>
        <taxon>Dikarya</taxon>
        <taxon>Basidiomycota</taxon>
        <taxon>Agaricomycotina</taxon>
        <taxon>Agaricomycetes</taxon>
        <taxon>Agaricomycetidae</taxon>
        <taxon>Agaricales</taxon>
        <taxon>Marasmiineae</taxon>
        <taxon>Mycenaceae</taxon>
        <taxon>Favolaschia</taxon>
    </lineage>
</organism>
<dbReference type="PANTHER" id="PTHR38248:SF2">
    <property type="entry name" value="FUNK1 11"/>
    <property type="match status" value="1"/>
</dbReference>
<evidence type="ECO:0000313" key="4">
    <source>
        <dbReference type="Proteomes" id="UP001362999"/>
    </source>
</evidence>
<name>A0AAV9ZFY5_9AGAR</name>
<feature type="region of interest" description="Disordered" evidence="1">
    <location>
        <begin position="1"/>
        <end position="22"/>
    </location>
</feature>
<dbReference type="InterPro" id="IPR000719">
    <property type="entry name" value="Prot_kinase_dom"/>
</dbReference>
<dbReference type="EMBL" id="JAWWNJ010000150">
    <property type="protein sequence ID" value="KAK6981372.1"/>
    <property type="molecule type" value="Genomic_DNA"/>
</dbReference>
<dbReference type="Pfam" id="PF17667">
    <property type="entry name" value="Pkinase_fungal"/>
    <property type="match status" value="2"/>
</dbReference>
<dbReference type="PANTHER" id="PTHR38248">
    <property type="entry name" value="FUNK1 6"/>
    <property type="match status" value="1"/>
</dbReference>
<feature type="compositionally biased region" description="Basic and acidic residues" evidence="1">
    <location>
        <begin position="195"/>
        <end position="206"/>
    </location>
</feature>
<dbReference type="SUPFAM" id="SSF56112">
    <property type="entry name" value="Protein kinase-like (PK-like)"/>
    <property type="match status" value="1"/>
</dbReference>
<gene>
    <name evidence="3" type="ORF">R3P38DRAFT_3463671</name>
</gene>
<reference evidence="3 4" key="1">
    <citation type="journal article" date="2024" name="J Genomics">
        <title>Draft genome sequencing and assembly of Favolaschia claudopus CIRM-BRFM 2984 isolated from oak limbs.</title>
        <authorList>
            <person name="Navarro D."/>
            <person name="Drula E."/>
            <person name="Chaduli D."/>
            <person name="Cazenave R."/>
            <person name="Ahrendt S."/>
            <person name="Wang J."/>
            <person name="Lipzen A."/>
            <person name="Daum C."/>
            <person name="Barry K."/>
            <person name="Grigoriev I.V."/>
            <person name="Favel A."/>
            <person name="Rosso M.N."/>
            <person name="Martin F."/>
        </authorList>
    </citation>
    <scope>NUCLEOTIDE SEQUENCE [LARGE SCALE GENOMIC DNA]</scope>
    <source>
        <strain evidence="3 4">CIRM-BRFM 2984</strain>
    </source>
</reference>
<accession>A0AAV9ZFY5</accession>
<dbReference type="GO" id="GO:0005524">
    <property type="term" value="F:ATP binding"/>
    <property type="evidence" value="ECO:0007669"/>
    <property type="project" value="InterPro"/>
</dbReference>
<protein>
    <recommendedName>
        <fullName evidence="2">Protein kinase domain-containing protein</fullName>
    </recommendedName>
</protein>